<evidence type="ECO:0000313" key="1">
    <source>
        <dbReference type="EMBL" id="SIT18629.1"/>
    </source>
</evidence>
<gene>
    <name evidence="1" type="ORF">SAMN05421761_1422</name>
</gene>
<reference evidence="2" key="1">
    <citation type="submission" date="2017-01" db="EMBL/GenBank/DDBJ databases">
        <authorList>
            <person name="Varghese N."/>
            <person name="Submissions S."/>
        </authorList>
    </citation>
    <scope>NUCLEOTIDE SEQUENCE [LARGE SCALE GENOMIC DNA]</scope>
    <source>
        <strain evidence="2">DSM 46698</strain>
    </source>
</reference>
<dbReference type="EMBL" id="FTOP01000042">
    <property type="protein sequence ID" value="SIT18629.1"/>
    <property type="molecule type" value="Genomic_DNA"/>
</dbReference>
<dbReference type="RefSeq" id="WP_076503165.1">
    <property type="nucleotide sequence ID" value="NZ_FTOP01000042.1"/>
</dbReference>
<dbReference type="OrthoDB" id="827715at2"/>
<name>A0A1N7Q7A4_9BACT</name>
<protein>
    <submittedName>
        <fullName evidence="1">Uncharacterized protein</fullName>
    </submittedName>
</protein>
<accession>A0A1N7Q7A4</accession>
<organism evidence="1 2">
    <name type="scientific">Belliella pelovolcani</name>
    <dbReference type="NCBI Taxonomy" id="529505"/>
    <lineage>
        <taxon>Bacteria</taxon>
        <taxon>Pseudomonadati</taxon>
        <taxon>Bacteroidota</taxon>
        <taxon>Cytophagia</taxon>
        <taxon>Cytophagales</taxon>
        <taxon>Cyclobacteriaceae</taxon>
        <taxon>Belliella</taxon>
    </lineage>
</organism>
<dbReference type="AlphaFoldDB" id="A0A1N7Q7A4"/>
<proteinExistence type="predicted"/>
<evidence type="ECO:0000313" key="2">
    <source>
        <dbReference type="Proteomes" id="UP000186026"/>
    </source>
</evidence>
<keyword evidence="2" id="KW-1185">Reference proteome</keyword>
<dbReference type="Proteomes" id="UP000186026">
    <property type="component" value="Unassembled WGS sequence"/>
</dbReference>
<sequence length="77" mass="8550">MSDKEITVEDLNKLQKMASDNAIKLNKAMGLTYLVVKNNKLIQIGPDGRETVLGKPEFGTTKFDKKKITLKSGVQKV</sequence>